<dbReference type="InterPro" id="IPR011050">
    <property type="entry name" value="Pectin_lyase_fold/virulence"/>
</dbReference>
<dbReference type="InterPro" id="IPR006626">
    <property type="entry name" value="PbH1"/>
</dbReference>
<dbReference type="InterPro" id="IPR022225">
    <property type="entry name" value="Phage_tail_fibre_N"/>
</dbReference>
<dbReference type="PANTHER" id="PTHR35191">
    <property type="entry name" value="PROPHAGE SIDE TAIL FIBER PROTEIN HOMOLOG STFQ-RELATED"/>
    <property type="match status" value="1"/>
</dbReference>
<dbReference type="EMBL" id="QEPN01000002">
    <property type="protein sequence ID" value="RDE73071.1"/>
    <property type="molecule type" value="Genomic_DNA"/>
</dbReference>
<reference evidence="2 3" key="1">
    <citation type="submission" date="2018-05" db="EMBL/GenBank/DDBJ databases">
        <title>Draft Genome Sequences for a Diverse set of 7 Haemophilus Species.</title>
        <authorList>
            <person name="Nichols M."/>
            <person name="Topaz N."/>
            <person name="Wang X."/>
            <person name="Wang X."/>
            <person name="Boxrud D."/>
        </authorList>
    </citation>
    <scope>NUCLEOTIDE SEQUENCE [LARGE SCALE GENOMIC DNA]</scope>
    <source>
        <strain evidence="2 3">C2002001239</strain>
    </source>
</reference>
<feature type="domain" description="Phage tail fibre protein N-terminal" evidence="1">
    <location>
        <begin position="1"/>
        <end position="148"/>
    </location>
</feature>
<dbReference type="SMART" id="SM00710">
    <property type="entry name" value="PbH1"/>
    <property type="match status" value="8"/>
</dbReference>
<organism evidence="2 3">
    <name type="scientific">Haemophilus sputorum</name>
    <dbReference type="NCBI Taxonomy" id="1078480"/>
    <lineage>
        <taxon>Bacteria</taxon>
        <taxon>Pseudomonadati</taxon>
        <taxon>Pseudomonadota</taxon>
        <taxon>Gammaproteobacteria</taxon>
        <taxon>Pasteurellales</taxon>
        <taxon>Pasteurellaceae</taxon>
        <taxon>Haemophilus</taxon>
    </lineage>
</organism>
<name>A0A369YED8_9PAST</name>
<proteinExistence type="predicted"/>
<dbReference type="RefSeq" id="WP_111402122.1">
    <property type="nucleotide sequence ID" value="NZ_QEPN01000002.1"/>
</dbReference>
<protein>
    <recommendedName>
        <fullName evidence="1">Phage tail fibre protein N-terminal domain-containing protein</fullName>
    </recommendedName>
</protein>
<dbReference type="PANTHER" id="PTHR35191:SF1">
    <property type="entry name" value="PROPHAGE SIDE TAIL FIBER PROTEIN HOMOLOG STFQ-RELATED"/>
    <property type="match status" value="1"/>
</dbReference>
<dbReference type="SUPFAM" id="SSF51126">
    <property type="entry name" value="Pectin lyase-like"/>
    <property type="match status" value="2"/>
</dbReference>
<dbReference type="Proteomes" id="UP000253872">
    <property type="component" value="Unassembled WGS sequence"/>
</dbReference>
<dbReference type="AlphaFoldDB" id="A0A369YED8"/>
<sequence>MTQYYSQLTAYGEKYIAKQISNGKPLNFATMAVGDGNGQNTTPTATQTTLVHEVYRANTTDVLLDEANPNQVICEFLIPENVGDFWVREVGIFDETGQLVAVANTPENYKPVLASGSGKVQYYRIVLAISNSNNLTISLNQNIVYATRTEFKQLERNLSAPDGYRLIGQCESIAQLRTIEPTENNQHILVKGYHAGSYKGGGRFVADFADNQTADNGGTVIVTAGGKRWRRICDSLTIFDFGAKLSRDNQTTLIQQALNVAAQESKLLEFEKHDYVVDSLTIPTGSRLKTNGAIFANNAITSGRALTVYGNVEADTLNLHISGAANVSGIKICGSNIRINKLSCIAENESQYGVFIQSLDSSQLSNIEIGEIAIKKFSSAMPIFNVTGAIISNISIEQYVTGVYLRDVSHSYFERAKIKGTSPKSSGGAGNNGLLIESTLATGSTNNLHFIGWDVRDAGEHAYRLGGQLSINDIWFTNCRAGKTGNAANNQATGGCGFKVLGATSVKGQWHRNIYFDNCHVVDVNTNARDQGNFAGFLISNVGNIHITNCSVVPNDYNYSCWHAYSFESVEDVFLSNNISSRARQHAIRFVASTYAAHSGWEGIIRNVVIHGGSYSVVQNADSAAIYFTKGSGEAGRVSEINMSGTRIRGGVAAIRIESYYTPTDCYFDFSYSDPKSTDSAPPLLGAPVLCNIRSKWFGSYGAPAKDGSTFIDTDTGIVRERISGIWQIKRLINSKSEALTATPANNVAEARVIRARFFQVGGVITVSGQVEIKPNKKGSVSVDLSLPVQSAIDSWADCAGTFNTVDNTIHGVVAFEKATQSIRLTGMANITETRNCSFVASYVI</sequence>
<comment type="caution">
    <text evidence="2">The sequence shown here is derived from an EMBL/GenBank/DDBJ whole genome shotgun (WGS) entry which is preliminary data.</text>
</comment>
<dbReference type="Pfam" id="PF12571">
    <property type="entry name" value="Phage_tail_fib"/>
    <property type="match status" value="1"/>
</dbReference>
<evidence type="ECO:0000259" key="1">
    <source>
        <dbReference type="Pfam" id="PF12571"/>
    </source>
</evidence>
<evidence type="ECO:0000313" key="3">
    <source>
        <dbReference type="Proteomes" id="UP000253872"/>
    </source>
</evidence>
<evidence type="ECO:0000313" key="2">
    <source>
        <dbReference type="EMBL" id="RDE73071.1"/>
    </source>
</evidence>
<accession>A0A369YED8</accession>
<gene>
    <name evidence="2" type="ORF">DPV93_03010</name>
</gene>
<dbReference type="InterPro" id="IPR051934">
    <property type="entry name" value="Phage_Tail_Fiber_Structural"/>
</dbReference>